<keyword evidence="1" id="KW-1133">Transmembrane helix</keyword>
<evidence type="ECO:0000313" key="3">
    <source>
        <dbReference type="Proteomes" id="UP001168528"/>
    </source>
</evidence>
<keyword evidence="3" id="KW-1185">Reference proteome</keyword>
<evidence type="ECO:0000256" key="1">
    <source>
        <dbReference type="SAM" id="Phobius"/>
    </source>
</evidence>
<feature type="transmembrane region" description="Helical" evidence="1">
    <location>
        <begin position="214"/>
        <end position="234"/>
    </location>
</feature>
<comment type="caution">
    <text evidence="2">The sequence shown here is derived from an EMBL/GenBank/DDBJ whole genome shotgun (WGS) entry which is preliminary data.</text>
</comment>
<organism evidence="2 3">
    <name type="scientific">Rhodocytophaga aerolata</name>
    <dbReference type="NCBI Taxonomy" id="455078"/>
    <lineage>
        <taxon>Bacteria</taxon>
        <taxon>Pseudomonadati</taxon>
        <taxon>Bacteroidota</taxon>
        <taxon>Cytophagia</taxon>
        <taxon>Cytophagales</taxon>
        <taxon>Rhodocytophagaceae</taxon>
        <taxon>Rhodocytophaga</taxon>
    </lineage>
</organism>
<dbReference type="Proteomes" id="UP001168528">
    <property type="component" value="Unassembled WGS sequence"/>
</dbReference>
<feature type="transmembrane region" description="Helical" evidence="1">
    <location>
        <begin position="61"/>
        <end position="83"/>
    </location>
</feature>
<name>A0ABT8R3Y1_9BACT</name>
<sequence>MELLTDEKQKQEQEWLEQLQRNSWEPEVIISGIILAFIFAFPAQVYEFAIRIIQDYGLKYLGAWLVLIYISQVINVFKIFFILHLGLRFAWAGLLGLSYAFPRGVINENLFKNARHYTYSRPSDMVLKLERICSMTFAFPLMLGIVFIVISCYLSLLLLIHKVFNLNFFVIYLIFLVSVMAFSALALINKKSKVRAKFARTIFSSVQAIYQSNLGKWSIISYTFFIIFLTFPFVRIDIRDFSLYFHETDLNEDQLEWPNKAWYFDSHKEADKRFPRVLLPAEEISGKFTVVSLAHFAEDQEFVQALNTYHQYNLDTLGWKKIQLPTDLYRFYVNDSLISLSGWKKTRMAASNQRVYQSILDLSTLPAGAHEVRVEKVLARQSILNLTTEVRLRKNWAKFSFIKR</sequence>
<dbReference type="EMBL" id="JAUKPO010000005">
    <property type="protein sequence ID" value="MDO1446804.1"/>
    <property type="molecule type" value="Genomic_DNA"/>
</dbReference>
<feature type="transmembrane region" description="Helical" evidence="1">
    <location>
        <begin position="166"/>
        <end position="188"/>
    </location>
</feature>
<protein>
    <submittedName>
        <fullName evidence="2">Uncharacterized protein</fullName>
    </submittedName>
</protein>
<reference evidence="2" key="1">
    <citation type="submission" date="2023-07" db="EMBL/GenBank/DDBJ databases">
        <title>The genome sequence of Rhodocytophaga aerolata KACC 12507.</title>
        <authorList>
            <person name="Zhang X."/>
        </authorList>
    </citation>
    <scope>NUCLEOTIDE SEQUENCE</scope>
    <source>
        <strain evidence="2">KACC 12507</strain>
    </source>
</reference>
<keyword evidence="1" id="KW-0472">Membrane</keyword>
<accession>A0ABT8R3Y1</accession>
<feature type="transmembrane region" description="Helical" evidence="1">
    <location>
        <begin position="28"/>
        <end position="49"/>
    </location>
</feature>
<keyword evidence="1" id="KW-0812">Transmembrane</keyword>
<feature type="transmembrane region" description="Helical" evidence="1">
    <location>
        <begin position="89"/>
        <end position="111"/>
    </location>
</feature>
<gene>
    <name evidence="2" type="ORF">Q0590_11105</name>
</gene>
<feature type="transmembrane region" description="Helical" evidence="1">
    <location>
        <begin position="132"/>
        <end position="160"/>
    </location>
</feature>
<proteinExistence type="predicted"/>
<evidence type="ECO:0000313" key="2">
    <source>
        <dbReference type="EMBL" id="MDO1446804.1"/>
    </source>
</evidence>
<dbReference type="RefSeq" id="WP_302037609.1">
    <property type="nucleotide sequence ID" value="NZ_JAUKPO010000005.1"/>
</dbReference>